<dbReference type="EMBL" id="FPJG01000006">
    <property type="protein sequence ID" value="SFW61509.1"/>
    <property type="molecule type" value="Genomic_DNA"/>
</dbReference>
<dbReference type="Proteomes" id="UP000182740">
    <property type="component" value="Unassembled WGS sequence"/>
</dbReference>
<feature type="compositionally biased region" description="Low complexity" evidence="1">
    <location>
        <begin position="1"/>
        <end position="10"/>
    </location>
</feature>
<dbReference type="SUPFAM" id="SSF48452">
    <property type="entry name" value="TPR-like"/>
    <property type="match status" value="1"/>
</dbReference>
<name>A0A1K1QP28_9PSEU</name>
<evidence type="ECO:0000313" key="3">
    <source>
        <dbReference type="Proteomes" id="UP000182740"/>
    </source>
</evidence>
<evidence type="ECO:0000313" key="2">
    <source>
        <dbReference type="EMBL" id="SFW61509.1"/>
    </source>
</evidence>
<protein>
    <recommendedName>
        <fullName evidence="4">Tetratricopeptide repeat-containing protein</fullName>
    </recommendedName>
</protein>
<sequence length="336" mass="35811">MSGAARPAAPDGRRAAMTGSEEPGGRRGTRVGIADVRRLEDVVAAYRALDYRYGGGACRVAVEARLPGAVALLSDVTKTVVLARLCTAVADLYNLAGWTNFDQDRPAAALVAFGRALELAVEAGNDDLQANIRYRVGRLHLHYGAVDAALAEFARGREAALLAHSKLAQAILSANQAWAHAKKADVTEALAALRRAREEFAEAEGCEPSPWAAFFGRTDMAAMIGTVHAELAQVVDVRHGRDGIPALAEAVAGYPERMTRSRSLTLIWLATVHALDGDLDVATAVGAEAIELAGALRSPRTRQRLHSLSAAARRFPGNPAAREIADRIDDLEQRGR</sequence>
<dbReference type="InterPro" id="IPR011990">
    <property type="entry name" value="TPR-like_helical_dom_sf"/>
</dbReference>
<dbReference type="STRING" id="546364.SAMN04489730_2027"/>
<proteinExistence type="predicted"/>
<evidence type="ECO:0008006" key="4">
    <source>
        <dbReference type="Google" id="ProtNLM"/>
    </source>
</evidence>
<gene>
    <name evidence="2" type="ORF">SAMN04489730_2027</name>
</gene>
<feature type="region of interest" description="Disordered" evidence="1">
    <location>
        <begin position="1"/>
        <end position="29"/>
    </location>
</feature>
<dbReference type="AlphaFoldDB" id="A0A1K1QP28"/>
<reference evidence="3" key="1">
    <citation type="submission" date="2016-11" db="EMBL/GenBank/DDBJ databases">
        <authorList>
            <person name="Varghese N."/>
            <person name="Submissions S."/>
        </authorList>
    </citation>
    <scope>NUCLEOTIDE SEQUENCE [LARGE SCALE GENOMIC DNA]</scope>
    <source>
        <strain evidence="3">DSM 44671</strain>
    </source>
</reference>
<keyword evidence="3" id="KW-1185">Reference proteome</keyword>
<evidence type="ECO:0000256" key="1">
    <source>
        <dbReference type="SAM" id="MobiDB-lite"/>
    </source>
</evidence>
<organism evidence="2 3">
    <name type="scientific">Amycolatopsis australiensis</name>
    <dbReference type="NCBI Taxonomy" id="546364"/>
    <lineage>
        <taxon>Bacteria</taxon>
        <taxon>Bacillati</taxon>
        <taxon>Actinomycetota</taxon>
        <taxon>Actinomycetes</taxon>
        <taxon>Pseudonocardiales</taxon>
        <taxon>Pseudonocardiaceae</taxon>
        <taxon>Amycolatopsis</taxon>
    </lineage>
</organism>
<accession>A0A1K1QP28</accession>
<dbReference type="Gene3D" id="1.25.40.10">
    <property type="entry name" value="Tetratricopeptide repeat domain"/>
    <property type="match status" value="1"/>
</dbReference>